<evidence type="ECO:0008006" key="4">
    <source>
        <dbReference type="Google" id="ProtNLM"/>
    </source>
</evidence>
<feature type="region of interest" description="Disordered" evidence="1">
    <location>
        <begin position="64"/>
        <end position="90"/>
    </location>
</feature>
<sequence length="90" mass="9524">MATPPRPGRVRLNHAGIAKLLKSAEFREMTNREARALGQAAGGSSKGVKVDEYTTDRSAASVKVPAARQAKSGALTRAAAQRGLQVRQKP</sequence>
<evidence type="ECO:0000313" key="2">
    <source>
        <dbReference type="EMBL" id="MEE2058971.1"/>
    </source>
</evidence>
<evidence type="ECO:0000313" key="3">
    <source>
        <dbReference type="Proteomes" id="UP001336020"/>
    </source>
</evidence>
<accession>A0ABU7LBP7</accession>
<dbReference type="Proteomes" id="UP001336020">
    <property type="component" value="Unassembled WGS sequence"/>
</dbReference>
<keyword evidence="3" id="KW-1185">Reference proteome</keyword>
<gene>
    <name evidence="2" type="ORF">Q7514_15730</name>
</gene>
<evidence type="ECO:0000256" key="1">
    <source>
        <dbReference type="SAM" id="MobiDB-lite"/>
    </source>
</evidence>
<comment type="caution">
    <text evidence="2">The sequence shown here is derived from an EMBL/GenBank/DDBJ whole genome shotgun (WGS) entry which is preliminary data.</text>
</comment>
<dbReference type="RefSeq" id="WP_330134199.1">
    <property type="nucleotide sequence ID" value="NZ_JAUTXY010000006.1"/>
</dbReference>
<protein>
    <recommendedName>
        <fullName evidence="4">Stress-induced protein</fullName>
    </recommendedName>
</protein>
<dbReference type="EMBL" id="JAUTXY010000006">
    <property type="protein sequence ID" value="MEE2058971.1"/>
    <property type="molecule type" value="Genomic_DNA"/>
</dbReference>
<name>A0ABU7LBP7_9NOCA</name>
<proteinExistence type="predicted"/>
<reference evidence="2 3" key="1">
    <citation type="submission" date="2023-07" db="EMBL/GenBank/DDBJ databases">
        <authorList>
            <person name="Girao M."/>
            <person name="Carvalho M.F."/>
        </authorList>
    </citation>
    <scope>NUCLEOTIDE SEQUENCE [LARGE SCALE GENOMIC DNA]</scope>
    <source>
        <strain evidence="2 3">YIM65754</strain>
    </source>
</reference>
<organism evidence="2 3">
    <name type="scientific">Rhodococcus artemisiae</name>
    <dbReference type="NCBI Taxonomy" id="714159"/>
    <lineage>
        <taxon>Bacteria</taxon>
        <taxon>Bacillati</taxon>
        <taxon>Actinomycetota</taxon>
        <taxon>Actinomycetes</taxon>
        <taxon>Mycobacteriales</taxon>
        <taxon>Nocardiaceae</taxon>
        <taxon>Rhodococcus</taxon>
    </lineage>
</organism>